<evidence type="ECO:0000313" key="3">
    <source>
        <dbReference type="Proteomes" id="UP000600946"/>
    </source>
</evidence>
<sequence>MIRIVTRKRLVLLEADTHAAFERARQAKADAVAASAQHALEFNEAADRAERAEATSEELSALLTGAVGELAAEQEQLLLMSLDLRRLRAELERGPEAGDMLTMLLHYGEPHTVYRSREDAQADTATHGVPPDAVWVPSDERPPSAFRWRVEAFVYDAASNGFRRAFPPVAVPVRGAA</sequence>
<reference evidence="3" key="1">
    <citation type="journal article" date="2019" name="Int. J. Syst. Evol. Microbiol.">
        <title>The Global Catalogue of Microorganisms (GCM) 10K type strain sequencing project: providing services to taxonomists for standard genome sequencing and annotation.</title>
        <authorList>
            <consortium name="The Broad Institute Genomics Platform"/>
            <consortium name="The Broad Institute Genome Sequencing Center for Infectious Disease"/>
            <person name="Wu L."/>
            <person name="Ma J."/>
        </authorList>
    </citation>
    <scope>NUCLEOTIDE SEQUENCE [LARGE SCALE GENOMIC DNA]</scope>
    <source>
        <strain evidence="3">JCM 4594</strain>
    </source>
</reference>
<keyword evidence="3" id="KW-1185">Reference proteome</keyword>
<evidence type="ECO:0000256" key="1">
    <source>
        <dbReference type="SAM" id="Coils"/>
    </source>
</evidence>
<dbReference type="RefSeq" id="WP_190026945.1">
    <property type="nucleotide sequence ID" value="NZ_BMUU01000003.1"/>
</dbReference>
<name>A0ABQ2ZZQ3_9ACTN</name>
<proteinExistence type="predicted"/>
<gene>
    <name evidence="2" type="ORF">GCM10010326_22300</name>
</gene>
<dbReference type="EMBL" id="BMUU01000003">
    <property type="protein sequence ID" value="GGY28220.1"/>
    <property type="molecule type" value="Genomic_DNA"/>
</dbReference>
<protein>
    <submittedName>
        <fullName evidence="2">Uncharacterized protein</fullName>
    </submittedName>
</protein>
<dbReference type="GeneID" id="96290212"/>
<evidence type="ECO:0000313" key="2">
    <source>
        <dbReference type="EMBL" id="GGY28220.1"/>
    </source>
</evidence>
<feature type="coiled-coil region" evidence="1">
    <location>
        <begin position="42"/>
        <end position="90"/>
    </location>
</feature>
<organism evidence="2 3">
    <name type="scientific">Streptomyces xanthochromogenes</name>
    <dbReference type="NCBI Taxonomy" id="67384"/>
    <lineage>
        <taxon>Bacteria</taxon>
        <taxon>Bacillati</taxon>
        <taxon>Actinomycetota</taxon>
        <taxon>Actinomycetes</taxon>
        <taxon>Kitasatosporales</taxon>
        <taxon>Streptomycetaceae</taxon>
        <taxon>Streptomyces</taxon>
    </lineage>
</organism>
<comment type="caution">
    <text evidence="2">The sequence shown here is derived from an EMBL/GenBank/DDBJ whole genome shotgun (WGS) entry which is preliminary data.</text>
</comment>
<accession>A0ABQ2ZZQ3</accession>
<dbReference type="Proteomes" id="UP000600946">
    <property type="component" value="Unassembled WGS sequence"/>
</dbReference>
<keyword evidence="1" id="KW-0175">Coiled coil</keyword>